<dbReference type="AlphaFoldDB" id="A0A1Y0ENB8"/>
<dbReference type="GO" id="GO:0004048">
    <property type="term" value="F:anthranilate phosphoribosyltransferase activity"/>
    <property type="evidence" value="ECO:0007669"/>
    <property type="project" value="InterPro"/>
</dbReference>
<dbReference type="InterPro" id="IPR035902">
    <property type="entry name" value="Nuc_phospho_transferase"/>
</dbReference>
<dbReference type="KEGG" id="cser:CCO03_10975"/>
<dbReference type="RefSeq" id="WP_087281005.1">
    <property type="nucleotide sequence ID" value="NZ_CP021455.1"/>
</dbReference>
<accession>A0A1Y0ENB8</accession>
<dbReference type="PANTHER" id="PTHR43285">
    <property type="entry name" value="ANTHRANILATE PHOSPHORIBOSYLTRANSFERASE"/>
    <property type="match status" value="1"/>
</dbReference>
<organism evidence="4 5">
    <name type="scientific">Comamonas serinivorans</name>
    <dbReference type="NCBI Taxonomy" id="1082851"/>
    <lineage>
        <taxon>Bacteria</taxon>
        <taxon>Pseudomonadati</taxon>
        <taxon>Pseudomonadota</taxon>
        <taxon>Betaproteobacteria</taxon>
        <taxon>Burkholderiales</taxon>
        <taxon>Comamonadaceae</taxon>
        <taxon>Comamonas</taxon>
    </lineage>
</organism>
<dbReference type="Pfam" id="PF02885">
    <property type="entry name" value="Glycos_trans_3N"/>
    <property type="match status" value="1"/>
</dbReference>
<dbReference type="Gene3D" id="1.20.970.10">
    <property type="entry name" value="Transferase, Pyrimidine Nucleoside Phosphorylase, Chain C"/>
    <property type="match status" value="1"/>
</dbReference>
<keyword evidence="4" id="KW-0238">DNA-binding</keyword>
<dbReference type="InterPro" id="IPR017459">
    <property type="entry name" value="Glycosyl_Trfase_fam3_N_dom"/>
</dbReference>
<reference evidence="4 5" key="1">
    <citation type="submission" date="2017-05" db="EMBL/GenBank/DDBJ databases">
        <authorList>
            <person name="Song R."/>
            <person name="Chenine A.L."/>
            <person name="Ruprecht R.M."/>
        </authorList>
    </citation>
    <scope>NUCLEOTIDE SEQUENCE [LARGE SCALE GENOMIC DNA]</scope>
    <source>
        <strain evidence="4 5">DSM 26136</strain>
    </source>
</reference>
<evidence type="ECO:0000256" key="2">
    <source>
        <dbReference type="ARBA" id="ARBA00022679"/>
    </source>
</evidence>
<evidence type="ECO:0000256" key="1">
    <source>
        <dbReference type="ARBA" id="ARBA00022676"/>
    </source>
</evidence>
<keyword evidence="1" id="KW-0328">Glycosyltransferase</keyword>
<dbReference type="InterPro" id="IPR036320">
    <property type="entry name" value="Glycosyl_Trfase_fam3_N_dom_sf"/>
</dbReference>
<evidence type="ECO:0000313" key="5">
    <source>
        <dbReference type="Proteomes" id="UP000196138"/>
    </source>
</evidence>
<proteinExistence type="predicted"/>
<sequence length="307" mass="32440">MSISSYIKEIGRGKRGARDLSREQAADLMAQLLDGQISALEIGAFCIAMRVKGESPEELAGFLDAVQPRLALVSTGGAPTVVIPAYNGARKLPALVPLLALLLAREGVAVLVHGSLSEVNADARVTSESVLRELGIDPLAQPGPVAAGQVAYAPTAVLSPALDALLQVRRTLALRNSAHSLVKLMNPVQGPALILTSYTHREYIEPMGHTLRLVGHAGLILRGTEGEPVADPRRTPRMDAVIGQDLLCVDEGETGSLAKLDELPTDVSAASTARYTRAVLAGELPLPEPIARQLRHVLALLPRLAQS</sequence>
<dbReference type="InterPro" id="IPR005940">
    <property type="entry name" value="Anthranilate_Pribosyl_Tfrase"/>
</dbReference>
<keyword evidence="5" id="KW-1185">Reference proteome</keyword>
<dbReference type="OrthoDB" id="9768896at2"/>
<dbReference type="NCBIfam" id="NF006005">
    <property type="entry name" value="PRK08136.1"/>
    <property type="match status" value="1"/>
</dbReference>
<dbReference type="Gene3D" id="3.40.1030.10">
    <property type="entry name" value="Nucleoside phosphorylase/phosphoribosyltransferase catalytic domain"/>
    <property type="match status" value="1"/>
</dbReference>
<dbReference type="SUPFAM" id="SSF47648">
    <property type="entry name" value="Nucleoside phosphorylase/phosphoribosyltransferase N-terminal domain"/>
    <property type="match status" value="1"/>
</dbReference>
<dbReference type="Proteomes" id="UP000196138">
    <property type="component" value="Chromosome"/>
</dbReference>
<feature type="domain" description="Glycosyl transferase family 3 N-terminal" evidence="3">
    <location>
        <begin position="5"/>
        <end position="66"/>
    </location>
</feature>
<evidence type="ECO:0000259" key="3">
    <source>
        <dbReference type="Pfam" id="PF02885"/>
    </source>
</evidence>
<dbReference type="SUPFAM" id="SSF52418">
    <property type="entry name" value="Nucleoside phosphorylase/phosphoribosyltransferase catalytic domain"/>
    <property type="match status" value="1"/>
</dbReference>
<dbReference type="GO" id="GO:0005829">
    <property type="term" value="C:cytosol"/>
    <property type="evidence" value="ECO:0007669"/>
    <property type="project" value="TreeGrafter"/>
</dbReference>
<gene>
    <name evidence="4" type="ORF">CCO03_10975</name>
</gene>
<protein>
    <submittedName>
        <fullName evidence="4">DNA-binding protein YbiB</fullName>
    </submittedName>
</protein>
<dbReference type="GO" id="GO:0000162">
    <property type="term" value="P:L-tryptophan biosynthetic process"/>
    <property type="evidence" value="ECO:0007669"/>
    <property type="project" value="InterPro"/>
</dbReference>
<dbReference type="GO" id="GO:0003677">
    <property type="term" value="F:DNA binding"/>
    <property type="evidence" value="ECO:0007669"/>
    <property type="project" value="UniProtKB-KW"/>
</dbReference>
<evidence type="ECO:0000313" key="4">
    <source>
        <dbReference type="EMBL" id="ARU05144.1"/>
    </source>
</evidence>
<keyword evidence="2" id="KW-0808">Transferase</keyword>
<dbReference type="PANTHER" id="PTHR43285:SF4">
    <property type="entry name" value="TRANSFERASE"/>
    <property type="match status" value="1"/>
</dbReference>
<dbReference type="EMBL" id="CP021455">
    <property type="protein sequence ID" value="ARU05144.1"/>
    <property type="molecule type" value="Genomic_DNA"/>
</dbReference>
<name>A0A1Y0ENB8_9BURK</name>